<protein>
    <submittedName>
        <fullName evidence="3">N-acetylneuraminate lyase</fullName>
    </submittedName>
</protein>
<evidence type="ECO:0000256" key="1">
    <source>
        <dbReference type="ARBA" id="ARBA00023239"/>
    </source>
</evidence>
<evidence type="ECO:0000256" key="2">
    <source>
        <dbReference type="PIRNR" id="PIRNR001365"/>
    </source>
</evidence>
<organism evidence="3 4">
    <name type="scientific">Ravibacter arvi</name>
    <dbReference type="NCBI Taxonomy" id="2051041"/>
    <lineage>
        <taxon>Bacteria</taxon>
        <taxon>Pseudomonadati</taxon>
        <taxon>Bacteroidota</taxon>
        <taxon>Cytophagia</taxon>
        <taxon>Cytophagales</taxon>
        <taxon>Spirosomataceae</taxon>
        <taxon>Ravibacter</taxon>
    </lineage>
</organism>
<dbReference type="PANTHER" id="PTHR42849">
    <property type="entry name" value="N-ACETYLNEURAMINATE LYASE"/>
    <property type="match status" value="1"/>
</dbReference>
<dbReference type="RefSeq" id="WP_345031529.1">
    <property type="nucleotide sequence ID" value="NZ_BAABEY010000032.1"/>
</dbReference>
<dbReference type="SUPFAM" id="SSF51569">
    <property type="entry name" value="Aldolase"/>
    <property type="match status" value="1"/>
</dbReference>
<evidence type="ECO:0000313" key="4">
    <source>
        <dbReference type="Proteomes" id="UP001501508"/>
    </source>
</evidence>
<dbReference type="GO" id="GO:0016829">
    <property type="term" value="F:lyase activity"/>
    <property type="evidence" value="ECO:0007669"/>
    <property type="project" value="UniProtKB-KW"/>
</dbReference>
<keyword evidence="4" id="KW-1185">Reference proteome</keyword>
<dbReference type="Pfam" id="PF00701">
    <property type="entry name" value="DHDPS"/>
    <property type="match status" value="1"/>
</dbReference>
<name>A0ABP8M624_9BACT</name>
<dbReference type="EMBL" id="BAABEY010000032">
    <property type="protein sequence ID" value="GAA4444472.1"/>
    <property type="molecule type" value="Genomic_DNA"/>
</dbReference>
<comment type="caution">
    <text evidence="3">The sequence shown here is derived from an EMBL/GenBank/DDBJ whole genome shotgun (WGS) entry which is preliminary data.</text>
</comment>
<dbReference type="InterPro" id="IPR013785">
    <property type="entry name" value="Aldolase_TIM"/>
</dbReference>
<dbReference type="Gene3D" id="3.20.20.70">
    <property type="entry name" value="Aldolase class I"/>
    <property type="match status" value="1"/>
</dbReference>
<dbReference type="SMART" id="SM01130">
    <property type="entry name" value="DHDPS"/>
    <property type="match status" value="1"/>
</dbReference>
<dbReference type="PIRSF" id="PIRSF001365">
    <property type="entry name" value="DHDPS"/>
    <property type="match status" value="1"/>
</dbReference>
<dbReference type="Proteomes" id="UP001501508">
    <property type="component" value="Unassembled WGS sequence"/>
</dbReference>
<comment type="similarity">
    <text evidence="2">Belongs to the DapA family.</text>
</comment>
<keyword evidence="1 2" id="KW-0456">Lyase</keyword>
<dbReference type="PANTHER" id="PTHR42849:SF1">
    <property type="entry name" value="N-ACETYLNEURAMINATE LYASE"/>
    <property type="match status" value="1"/>
</dbReference>
<reference evidence="4" key="1">
    <citation type="journal article" date="2019" name="Int. J. Syst. Evol. Microbiol.">
        <title>The Global Catalogue of Microorganisms (GCM) 10K type strain sequencing project: providing services to taxonomists for standard genome sequencing and annotation.</title>
        <authorList>
            <consortium name="The Broad Institute Genomics Platform"/>
            <consortium name="The Broad Institute Genome Sequencing Center for Infectious Disease"/>
            <person name="Wu L."/>
            <person name="Ma J."/>
        </authorList>
    </citation>
    <scope>NUCLEOTIDE SEQUENCE [LARGE SCALE GENOMIC DNA]</scope>
    <source>
        <strain evidence="4">JCM 31920</strain>
    </source>
</reference>
<dbReference type="InterPro" id="IPR002220">
    <property type="entry name" value="DapA-like"/>
</dbReference>
<accession>A0ABP8M624</accession>
<evidence type="ECO:0000313" key="3">
    <source>
        <dbReference type="EMBL" id="GAA4444472.1"/>
    </source>
</evidence>
<gene>
    <name evidence="3" type="primary">nanA</name>
    <name evidence="3" type="ORF">GCM10023091_34660</name>
</gene>
<proteinExistence type="inferred from homology"/>
<sequence>MNTIESKLTGVWPALLTPVDKNGSPDYEQLRKLVEVLIAEGLDGLYILGSTGQGFLFDEAERTRITAAVMEAAAARVPVIAQVGALNTHESVRLAKEAQKLGVFGISTVAPIYYPSGGGRGMEHYRAIASSVSIPFFPYHIGNNSIFGGEARPYIESLLQLPNICGMKLTTQNLYEISLMHVLSEGRLKLFSGADELLCQGAMCGTVGAIGSFYNIWGAECRKVRAAFLAGDIELGTKFMFAFQEAIHHVLPNAWSFFDQALKLKYDIELGIPNPPLGFCQSPWDENEVLALLKKVENAANGIDSAH</sequence>
<dbReference type="PRINTS" id="PR00146">
    <property type="entry name" value="DHPICSNTHASE"/>
</dbReference>